<proteinExistence type="predicted"/>
<evidence type="ECO:0000313" key="2">
    <source>
        <dbReference type="EMBL" id="SDI46058.1"/>
    </source>
</evidence>
<dbReference type="Proteomes" id="UP000198869">
    <property type="component" value="Unassembled WGS sequence"/>
</dbReference>
<organism evidence="2 3">
    <name type="scientific">Chryseobacterium taeanense</name>
    <dbReference type="NCBI Taxonomy" id="311334"/>
    <lineage>
        <taxon>Bacteria</taxon>
        <taxon>Pseudomonadati</taxon>
        <taxon>Bacteroidota</taxon>
        <taxon>Flavobacteriia</taxon>
        <taxon>Flavobacteriales</taxon>
        <taxon>Weeksellaceae</taxon>
        <taxon>Chryseobacterium group</taxon>
        <taxon>Chryseobacterium</taxon>
    </lineage>
</organism>
<dbReference type="NCBIfam" id="TIGR01200">
    <property type="entry name" value="GLPGLI"/>
    <property type="match status" value="1"/>
</dbReference>
<dbReference type="AlphaFoldDB" id="A0A1G8KRJ6"/>
<sequence>MKKVFLICCLFLIVNKVLSQNTSFIYELKYRPNAEKQYYKDQLFYLDIYGKESIFRSQHERSADSLIQKTGFGLGFKMNYNHQYYTQKILTENKVYKIIVTPIFSDIYSIPIEDLAWKITNDKTKIGDFDCQKAELIYGGRSWTAWFTQEIVLQDGPYIFHGLPGMIIKITDERSDFVFSLVKIEKNMSQISPLRSKKEINWEIFRKLESDFYKDPYAEVKARNIGYVNANEKGEKINISMKKMTESMQKNIRDNNNAIELNHALKYDYQKI</sequence>
<dbReference type="InterPro" id="IPR005901">
    <property type="entry name" value="GLPGLI"/>
</dbReference>
<name>A0A1G8KRJ6_9FLAO</name>
<keyword evidence="3" id="KW-1185">Reference proteome</keyword>
<evidence type="ECO:0000256" key="1">
    <source>
        <dbReference type="SAM" id="SignalP"/>
    </source>
</evidence>
<evidence type="ECO:0000313" key="3">
    <source>
        <dbReference type="Proteomes" id="UP000198869"/>
    </source>
</evidence>
<dbReference type="OrthoDB" id="1440774at2"/>
<dbReference type="EMBL" id="FNDW01000008">
    <property type="protein sequence ID" value="SDI46058.1"/>
    <property type="molecule type" value="Genomic_DNA"/>
</dbReference>
<dbReference type="STRING" id="311334.SAMN05421846_10827"/>
<reference evidence="3" key="1">
    <citation type="submission" date="2016-10" db="EMBL/GenBank/DDBJ databases">
        <authorList>
            <person name="Varghese N."/>
            <person name="Submissions S."/>
        </authorList>
    </citation>
    <scope>NUCLEOTIDE SEQUENCE [LARGE SCALE GENOMIC DNA]</scope>
    <source>
        <strain evidence="3">DSM 17071</strain>
    </source>
</reference>
<feature type="chain" id="PRO_5011632385" evidence="1">
    <location>
        <begin position="20"/>
        <end position="272"/>
    </location>
</feature>
<feature type="signal peptide" evidence="1">
    <location>
        <begin position="1"/>
        <end position="19"/>
    </location>
</feature>
<dbReference type="RefSeq" id="WP_089858919.1">
    <property type="nucleotide sequence ID" value="NZ_FNDW01000008.1"/>
</dbReference>
<accession>A0A1G8KRJ6</accession>
<protein>
    <submittedName>
        <fullName evidence="2">GLPGLI family protein</fullName>
    </submittedName>
</protein>
<dbReference type="Pfam" id="PF09697">
    <property type="entry name" value="Porph_ging"/>
    <property type="match status" value="1"/>
</dbReference>
<keyword evidence="1" id="KW-0732">Signal</keyword>
<gene>
    <name evidence="2" type="ORF">SAMN05421846_10827</name>
</gene>